<proteinExistence type="predicted"/>
<dbReference type="EMBL" id="FQUW01000045">
    <property type="protein sequence ID" value="SHF62575.1"/>
    <property type="molecule type" value="Genomic_DNA"/>
</dbReference>
<organism evidence="1 2">
    <name type="scientific">Desulfofundulus australicus DSM 11792</name>
    <dbReference type="NCBI Taxonomy" id="1121425"/>
    <lineage>
        <taxon>Bacteria</taxon>
        <taxon>Bacillati</taxon>
        <taxon>Bacillota</taxon>
        <taxon>Clostridia</taxon>
        <taxon>Eubacteriales</taxon>
        <taxon>Peptococcaceae</taxon>
        <taxon>Desulfofundulus</taxon>
    </lineage>
</organism>
<evidence type="ECO:0000313" key="2">
    <source>
        <dbReference type="Proteomes" id="UP000184196"/>
    </source>
</evidence>
<accession>A0A1M5D6T2</accession>
<name>A0A1M5D6T2_9FIRM</name>
<keyword evidence="2" id="KW-1185">Reference proteome</keyword>
<sequence>MRFWPIVTLAVIFLLIRGENHLAVSSPIKMQYDDIYAVVKGAVEDKTWWQARNIYEVREKLGKYYAEPILSTISKRAWNFISQPTDWYVQTFVSAIYITSISTEKVTLKIDMVNKDLISGQIQEGTGYFSLHKTLSGWRIISADYRWEKESNTLGIISPNII</sequence>
<dbReference type="AlphaFoldDB" id="A0A1M5D6T2"/>
<evidence type="ECO:0000313" key="1">
    <source>
        <dbReference type="EMBL" id="SHF62575.1"/>
    </source>
</evidence>
<protein>
    <recommendedName>
        <fullName evidence="3">SnoaL-like domain-containing protein</fullName>
    </recommendedName>
</protein>
<dbReference type="OrthoDB" id="1806598at2"/>
<dbReference type="RefSeq" id="WP_073167230.1">
    <property type="nucleotide sequence ID" value="NZ_FQUW01000045.1"/>
</dbReference>
<dbReference type="Proteomes" id="UP000184196">
    <property type="component" value="Unassembled WGS sequence"/>
</dbReference>
<reference evidence="2" key="1">
    <citation type="submission" date="2016-11" db="EMBL/GenBank/DDBJ databases">
        <authorList>
            <person name="Varghese N."/>
            <person name="Submissions S."/>
        </authorList>
    </citation>
    <scope>NUCLEOTIDE SEQUENCE [LARGE SCALE GENOMIC DNA]</scope>
    <source>
        <strain evidence="2">DSM 11792</strain>
    </source>
</reference>
<evidence type="ECO:0008006" key="3">
    <source>
        <dbReference type="Google" id="ProtNLM"/>
    </source>
</evidence>
<gene>
    <name evidence="1" type="ORF">SAMN02745218_02734</name>
</gene>